<dbReference type="OrthoDB" id="9764259at2"/>
<dbReference type="SUPFAM" id="SSF103473">
    <property type="entry name" value="MFS general substrate transporter"/>
    <property type="match status" value="1"/>
</dbReference>
<feature type="transmembrane region" description="Helical" evidence="6">
    <location>
        <begin position="360"/>
        <end position="378"/>
    </location>
</feature>
<dbReference type="GO" id="GO:0022857">
    <property type="term" value="F:transmembrane transporter activity"/>
    <property type="evidence" value="ECO:0007669"/>
    <property type="project" value="InterPro"/>
</dbReference>
<feature type="transmembrane region" description="Helical" evidence="6">
    <location>
        <begin position="268"/>
        <end position="287"/>
    </location>
</feature>
<dbReference type="InterPro" id="IPR044770">
    <property type="entry name" value="MFS_spinster-like"/>
</dbReference>
<dbReference type="InterPro" id="IPR020846">
    <property type="entry name" value="MFS_dom"/>
</dbReference>
<accession>A0A512M8B2</accession>
<reference evidence="8 9" key="1">
    <citation type="submission" date="2019-07" db="EMBL/GenBank/DDBJ databases">
        <title>Whole genome shotgun sequence of Brevifollis gellanilyticus NBRC 108608.</title>
        <authorList>
            <person name="Hosoyama A."/>
            <person name="Uohara A."/>
            <person name="Ohji S."/>
            <person name="Ichikawa N."/>
        </authorList>
    </citation>
    <scope>NUCLEOTIDE SEQUENCE [LARGE SCALE GENOMIC DNA]</scope>
    <source>
        <strain evidence="8 9">NBRC 108608</strain>
    </source>
</reference>
<feature type="transmembrane region" description="Helical" evidence="6">
    <location>
        <begin position="322"/>
        <end position="339"/>
    </location>
</feature>
<feature type="domain" description="Major facilitator superfamily (MFS) profile" evidence="7">
    <location>
        <begin position="23"/>
        <end position="414"/>
    </location>
</feature>
<keyword evidence="4 6" id="KW-1133">Transmembrane helix</keyword>
<evidence type="ECO:0000256" key="2">
    <source>
        <dbReference type="ARBA" id="ARBA00022448"/>
    </source>
</evidence>
<protein>
    <submittedName>
        <fullName evidence="8">MFS transporter</fullName>
    </submittedName>
</protein>
<comment type="caution">
    <text evidence="8">The sequence shown here is derived from an EMBL/GenBank/DDBJ whole genome shotgun (WGS) entry which is preliminary data.</text>
</comment>
<feature type="transmembrane region" description="Helical" evidence="6">
    <location>
        <begin position="20"/>
        <end position="36"/>
    </location>
</feature>
<dbReference type="PANTHER" id="PTHR23505">
    <property type="entry name" value="SPINSTER"/>
    <property type="match status" value="1"/>
</dbReference>
<proteinExistence type="predicted"/>
<name>A0A512M8B2_9BACT</name>
<dbReference type="Proteomes" id="UP000321577">
    <property type="component" value="Unassembled WGS sequence"/>
</dbReference>
<comment type="subcellular location">
    <subcellularLocation>
        <location evidence="1">Membrane</location>
        <topology evidence="1">Multi-pass membrane protein</topology>
    </subcellularLocation>
</comment>
<organism evidence="8 9">
    <name type="scientific">Brevifollis gellanilyticus</name>
    <dbReference type="NCBI Taxonomy" id="748831"/>
    <lineage>
        <taxon>Bacteria</taxon>
        <taxon>Pseudomonadati</taxon>
        <taxon>Verrucomicrobiota</taxon>
        <taxon>Verrucomicrobiia</taxon>
        <taxon>Verrucomicrobiales</taxon>
        <taxon>Verrucomicrobiaceae</taxon>
    </lineage>
</organism>
<evidence type="ECO:0000256" key="6">
    <source>
        <dbReference type="SAM" id="Phobius"/>
    </source>
</evidence>
<feature type="transmembrane region" description="Helical" evidence="6">
    <location>
        <begin position="390"/>
        <end position="409"/>
    </location>
</feature>
<keyword evidence="5 6" id="KW-0472">Membrane</keyword>
<evidence type="ECO:0000313" key="8">
    <source>
        <dbReference type="EMBL" id="GEP42591.1"/>
    </source>
</evidence>
<keyword evidence="9" id="KW-1185">Reference proteome</keyword>
<feature type="transmembrane region" description="Helical" evidence="6">
    <location>
        <begin position="299"/>
        <end position="316"/>
    </location>
</feature>
<sequence>MASAPDTLSYSDDTRPLPGAWLVVGLLWVIGCLNYLDRVMLNTMRDSIKAAIPMGDDDFGALTMAFLIVYGVLSPVGGWCADRFSRSRVILLSLIVWSSVTWATAYVQTYQQLLATRILMGVSEACYIPAALALIADYHRGSTRSLATGIHMIGIYAGMALGGLGGWMASEYGWNSSFMVFGIFGVVYAFVMMALLRDAPGARPGSAGAAPHAHPLETLSILAGNRRLWVITLHWSLLGFAGWAFVTWMPTFLQERFHLTQTKAGFTATAYMQVAALAGVLTGGVWADRWSRVNLRGRTLVPAIALSVAAPFIFLTSNTDTLWIAVAGMIVFGFARGCSDSNMMPILCQVVEPRHRATGYGILNFLACLIGGLASYLGGWFKENKVDLSVLLVTSAVLVLISGLILSSVRPARRD</sequence>
<evidence type="ECO:0000256" key="5">
    <source>
        <dbReference type="ARBA" id="ARBA00023136"/>
    </source>
</evidence>
<dbReference type="Pfam" id="PF07690">
    <property type="entry name" value="MFS_1"/>
    <property type="match status" value="1"/>
</dbReference>
<dbReference type="PANTHER" id="PTHR23505:SF79">
    <property type="entry name" value="PROTEIN SPINSTER"/>
    <property type="match status" value="1"/>
</dbReference>
<dbReference type="GO" id="GO:0016020">
    <property type="term" value="C:membrane"/>
    <property type="evidence" value="ECO:0007669"/>
    <property type="project" value="UniProtKB-SubCell"/>
</dbReference>
<evidence type="ECO:0000313" key="9">
    <source>
        <dbReference type="Proteomes" id="UP000321577"/>
    </source>
</evidence>
<feature type="transmembrane region" description="Helical" evidence="6">
    <location>
        <begin position="148"/>
        <end position="170"/>
    </location>
</feature>
<evidence type="ECO:0000256" key="4">
    <source>
        <dbReference type="ARBA" id="ARBA00022989"/>
    </source>
</evidence>
<feature type="transmembrane region" description="Helical" evidence="6">
    <location>
        <begin position="89"/>
        <end position="108"/>
    </location>
</feature>
<dbReference type="PROSITE" id="PS50850">
    <property type="entry name" value="MFS"/>
    <property type="match status" value="1"/>
</dbReference>
<dbReference type="InterPro" id="IPR036259">
    <property type="entry name" value="MFS_trans_sf"/>
</dbReference>
<evidence type="ECO:0000259" key="7">
    <source>
        <dbReference type="PROSITE" id="PS50850"/>
    </source>
</evidence>
<keyword evidence="3 6" id="KW-0812">Transmembrane</keyword>
<evidence type="ECO:0000256" key="1">
    <source>
        <dbReference type="ARBA" id="ARBA00004141"/>
    </source>
</evidence>
<feature type="transmembrane region" description="Helical" evidence="6">
    <location>
        <begin position="114"/>
        <end position="136"/>
    </location>
</feature>
<dbReference type="InterPro" id="IPR011701">
    <property type="entry name" value="MFS"/>
</dbReference>
<feature type="transmembrane region" description="Helical" evidence="6">
    <location>
        <begin position="176"/>
        <end position="196"/>
    </location>
</feature>
<dbReference type="RefSeq" id="WP_146850191.1">
    <property type="nucleotide sequence ID" value="NZ_BKAG01000011.1"/>
</dbReference>
<feature type="transmembrane region" description="Helical" evidence="6">
    <location>
        <begin position="228"/>
        <end position="248"/>
    </location>
</feature>
<evidence type="ECO:0000256" key="3">
    <source>
        <dbReference type="ARBA" id="ARBA00022692"/>
    </source>
</evidence>
<keyword evidence="2" id="KW-0813">Transport</keyword>
<dbReference type="EMBL" id="BKAG01000011">
    <property type="protein sequence ID" value="GEP42591.1"/>
    <property type="molecule type" value="Genomic_DNA"/>
</dbReference>
<gene>
    <name evidence="8" type="ORF">BGE01nite_18820</name>
</gene>
<dbReference type="AlphaFoldDB" id="A0A512M8B2"/>
<dbReference type="Gene3D" id="1.20.1250.20">
    <property type="entry name" value="MFS general substrate transporter like domains"/>
    <property type="match status" value="2"/>
</dbReference>